<organism evidence="1 2">
    <name type="scientific">Racocetra persica</name>
    <dbReference type="NCBI Taxonomy" id="160502"/>
    <lineage>
        <taxon>Eukaryota</taxon>
        <taxon>Fungi</taxon>
        <taxon>Fungi incertae sedis</taxon>
        <taxon>Mucoromycota</taxon>
        <taxon>Glomeromycotina</taxon>
        <taxon>Glomeromycetes</taxon>
        <taxon>Diversisporales</taxon>
        <taxon>Gigasporaceae</taxon>
        <taxon>Racocetra</taxon>
    </lineage>
</organism>
<protein>
    <submittedName>
        <fullName evidence="1">19446_t:CDS:1</fullName>
    </submittedName>
</protein>
<sequence length="148" mass="17576">ILENKKIRLKELEEEIKELKSQKSFFEGLYLNLIFPEHKEKKRPKSSNNEELLVENEALKTEREQLLTKQKELLAEIERLKNPPQTDITNKESVLKDTPDELKSLIEKVPIEQLKTINDIFKRQKENFNQQLTNGQNQNKQLTQHKND</sequence>
<accession>A0ACA9SDU9</accession>
<dbReference type="EMBL" id="CAJVQC010115392">
    <property type="protein sequence ID" value="CAG8836668.1"/>
    <property type="molecule type" value="Genomic_DNA"/>
</dbReference>
<evidence type="ECO:0000313" key="1">
    <source>
        <dbReference type="EMBL" id="CAG8836668.1"/>
    </source>
</evidence>
<keyword evidence="2" id="KW-1185">Reference proteome</keyword>
<evidence type="ECO:0000313" key="2">
    <source>
        <dbReference type="Proteomes" id="UP000789920"/>
    </source>
</evidence>
<comment type="caution">
    <text evidence="1">The sequence shown here is derived from an EMBL/GenBank/DDBJ whole genome shotgun (WGS) entry which is preliminary data.</text>
</comment>
<proteinExistence type="predicted"/>
<dbReference type="Proteomes" id="UP000789920">
    <property type="component" value="Unassembled WGS sequence"/>
</dbReference>
<reference evidence="1" key="1">
    <citation type="submission" date="2021-06" db="EMBL/GenBank/DDBJ databases">
        <authorList>
            <person name="Kallberg Y."/>
            <person name="Tangrot J."/>
            <person name="Rosling A."/>
        </authorList>
    </citation>
    <scope>NUCLEOTIDE SEQUENCE</scope>
    <source>
        <strain evidence="1">MA461A</strain>
    </source>
</reference>
<feature type="non-terminal residue" evidence="1">
    <location>
        <position position="1"/>
    </location>
</feature>
<gene>
    <name evidence="1" type="ORF">RPERSI_LOCUS30016</name>
</gene>
<name>A0ACA9SDU9_9GLOM</name>